<reference evidence="5" key="1">
    <citation type="journal article" date="2021" name="Nat. Commun.">
        <title>Genetic determinants of endophytism in the Arabidopsis root mycobiome.</title>
        <authorList>
            <person name="Mesny F."/>
            <person name="Miyauchi S."/>
            <person name="Thiergart T."/>
            <person name="Pickel B."/>
            <person name="Atanasova L."/>
            <person name="Karlsson M."/>
            <person name="Huettel B."/>
            <person name="Barry K.W."/>
            <person name="Haridas S."/>
            <person name="Chen C."/>
            <person name="Bauer D."/>
            <person name="Andreopoulos W."/>
            <person name="Pangilinan J."/>
            <person name="LaButti K."/>
            <person name="Riley R."/>
            <person name="Lipzen A."/>
            <person name="Clum A."/>
            <person name="Drula E."/>
            <person name="Henrissat B."/>
            <person name="Kohler A."/>
            <person name="Grigoriev I.V."/>
            <person name="Martin F.M."/>
            <person name="Hacquard S."/>
        </authorList>
    </citation>
    <scope>NUCLEOTIDE SEQUENCE</scope>
    <source>
        <strain evidence="5">MPI-CAGE-AT-0016</strain>
    </source>
</reference>
<dbReference type="PROSITE" id="PS00463">
    <property type="entry name" value="ZN2_CY6_FUNGAL_1"/>
    <property type="match status" value="1"/>
</dbReference>
<accession>A0A8K0X0L8</accession>
<dbReference type="Pfam" id="PF11951">
    <property type="entry name" value="Fungal_trans_2"/>
    <property type="match status" value="1"/>
</dbReference>
<dbReference type="InterPro" id="IPR021858">
    <property type="entry name" value="Fun_TF"/>
</dbReference>
<evidence type="ECO:0000313" key="6">
    <source>
        <dbReference type="Proteomes" id="UP000813385"/>
    </source>
</evidence>
<dbReference type="GO" id="GO:0045944">
    <property type="term" value="P:positive regulation of transcription by RNA polymerase II"/>
    <property type="evidence" value="ECO:0007669"/>
    <property type="project" value="TreeGrafter"/>
</dbReference>
<dbReference type="EMBL" id="JAGPXD010000005">
    <property type="protein sequence ID" value="KAH7353346.1"/>
    <property type="molecule type" value="Genomic_DNA"/>
</dbReference>
<dbReference type="CDD" id="cd00067">
    <property type="entry name" value="GAL4"/>
    <property type="match status" value="1"/>
</dbReference>
<dbReference type="AlphaFoldDB" id="A0A8K0X0L8"/>
<dbReference type="OrthoDB" id="5213892at2759"/>
<dbReference type="GO" id="GO:0005634">
    <property type="term" value="C:nucleus"/>
    <property type="evidence" value="ECO:0007669"/>
    <property type="project" value="UniProtKB-SubCell"/>
</dbReference>
<dbReference type="GO" id="GO:0008270">
    <property type="term" value="F:zinc ion binding"/>
    <property type="evidence" value="ECO:0007669"/>
    <property type="project" value="InterPro"/>
</dbReference>
<evidence type="ECO:0000256" key="3">
    <source>
        <dbReference type="SAM" id="MobiDB-lite"/>
    </source>
</evidence>
<dbReference type="PANTHER" id="PTHR37534">
    <property type="entry name" value="TRANSCRIPTIONAL ACTIVATOR PROTEIN UGA3"/>
    <property type="match status" value="1"/>
</dbReference>
<dbReference type="PANTHER" id="PTHR37534:SF26">
    <property type="entry name" value="TRANSCRIPTION FACTOR, PUTATIVE-RELATED"/>
    <property type="match status" value="1"/>
</dbReference>
<evidence type="ECO:0000313" key="5">
    <source>
        <dbReference type="EMBL" id="KAH7353346.1"/>
    </source>
</evidence>
<proteinExistence type="predicted"/>
<dbReference type="InterPro" id="IPR036864">
    <property type="entry name" value="Zn2-C6_fun-type_DNA-bd_sf"/>
</dbReference>
<dbReference type="InterPro" id="IPR001138">
    <property type="entry name" value="Zn2Cys6_DnaBD"/>
</dbReference>
<dbReference type="SUPFAM" id="SSF57701">
    <property type="entry name" value="Zn2/Cys6 DNA-binding domain"/>
    <property type="match status" value="1"/>
</dbReference>
<feature type="domain" description="Zn(2)-C6 fungal-type" evidence="4">
    <location>
        <begin position="12"/>
        <end position="40"/>
    </location>
</feature>
<feature type="compositionally biased region" description="Basic residues" evidence="3">
    <location>
        <begin position="67"/>
        <end position="84"/>
    </location>
</feature>
<keyword evidence="6" id="KW-1185">Reference proteome</keyword>
<dbReference type="PROSITE" id="PS50048">
    <property type="entry name" value="ZN2_CY6_FUNGAL_2"/>
    <property type="match status" value="1"/>
</dbReference>
<comment type="subcellular location">
    <subcellularLocation>
        <location evidence="1">Nucleus</location>
    </subcellularLocation>
</comment>
<evidence type="ECO:0000259" key="4">
    <source>
        <dbReference type="PROSITE" id="PS50048"/>
    </source>
</evidence>
<gene>
    <name evidence="5" type="ORF">B0T11DRAFT_286677</name>
</gene>
<dbReference type="Pfam" id="PF00172">
    <property type="entry name" value="Zn_clus"/>
    <property type="match status" value="1"/>
</dbReference>
<protein>
    <submittedName>
        <fullName evidence="5">Fungal-specific transcription factor domain-containing protein</fullName>
    </submittedName>
</protein>
<keyword evidence="2" id="KW-0539">Nucleus</keyword>
<dbReference type="SMART" id="SM00066">
    <property type="entry name" value="GAL4"/>
    <property type="match status" value="1"/>
</dbReference>
<dbReference type="GO" id="GO:0000981">
    <property type="term" value="F:DNA-binding transcription factor activity, RNA polymerase II-specific"/>
    <property type="evidence" value="ECO:0007669"/>
    <property type="project" value="InterPro"/>
</dbReference>
<feature type="region of interest" description="Disordered" evidence="3">
    <location>
        <begin position="67"/>
        <end position="98"/>
    </location>
</feature>
<dbReference type="Gene3D" id="4.10.240.10">
    <property type="entry name" value="Zn(2)-C6 fungal-type DNA-binding domain"/>
    <property type="match status" value="1"/>
</dbReference>
<organism evidence="5 6">
    <name type="scientific">Plectosphaerella cucumerina</name>
    <dbReference type="NCBI Taxonomy" id="40658"/>
    <lineage>
        <taxon>Eukaryota</taxon>
        <taxon>Fungi</taxon>
        <taxon>Dikarya</taxon>
        <taxon>Ascomycota</taxon>
        <taxon>Pezizomycotina</taxon>
        <taxon>Sordariomycetes</taxon>
        <taxon>Hypocreomycetidae</taxon>
        <taxon>Glomerellales</taxon>
        <taxon>Plectosphaerellaceae</taxon>
        <taxon>Plectosphaerella</taxon>
    </lineage>
</organism>
<comment type="caution">
    <text evidence="5">The sequence shown here is derived from an EMBL/GenBank/DDBJ whole genome shotgun (WGS) entry which is preliminary data.</text>
</comment>
<dbReference type="GO" id="GO:0000976">
    <property type="term" value="F:transcription cis-regulatory region binding"/>
    <property type="evidence" value="ECO:0007669"/>
    <property type="project" value="TreeGrafter"/>
</dbReference>
<evidence type="ECO:0000256" key="2">
    <source>
        <dbReference type="ARBA" id="ARBA00023242"/>
    </source>
</evidence>
<name>A0A8K0X0L8_9PEZI</name>
<sequence>MTDALPSRSHGACFTCRIRHRKCDETAPECVECTSRRIECHGYGPPPEWAKDPARLREEVQKIKTQIKQHLRRSKAVQRPRRRSSASEPDEHGATAITPDFQTFREAELLMHYLDHIFMIQFPYYTEKGSLNSRGWLFWRLTKKGPLRQAALTLAAFHRQTLSQHGAADALERLMLFYHTSSMRELRAVVSRRQVNRSAARHDEWIEFMACGTALISFEVFSGGAGTWMPHLNALMSSFRDTQLDDLEPVPSASALDDEADIERHEYLVTISSAQRFLIAELLWFDIISCVATEAAPQSDYHRWLEETDVDISCVTGCENWAMIAIGDIATLCAQFDEVTPSERIAQVLSLRNGLNEQLSQLDSQTSQANTSQSVTRVHAAASLVFLHALAHDTQAFEPNVVAAVDDMIEALRSLPPGVTVRGMPWPLFIGGCMASSTQQQFFDDILERNLEEAGTAFTNFGSVKTLLHFVWSGEHDYFQTGRLSRCWSRAMADTDLRVLMV</sequence>
<evidence type="ECO:0000256" key="1">
    <source>
        <dbReference type="ARBA" id="ARBA00004123"/>
    </source>
</evidence>
<dbReference type="Proteomes" id="UP000813385">
    <property type="component" value="Unassembled WGS sequence"/>
</dbReference>